<reference evidence="3" key="1">
    <citation type="submission" date="2016-11" db="EMBL/GenBank/DDBJ databases">
        <authorList>
            <person name="Varghese N."/>
            <person name="Submissions S."/>
        </authorList>
    </citation>
    <scope>NUCLEOTIDE SEQUENCE [LARGE SCALE GENOMIC DNA]</scope>
    <source>
        <strain evidence="3">DSM 100566</strain>
    </source>
</reference>
<sequence length="80" mass="8628">MAYLDPKTLTCPECDFTDEIRIVVGVGPSSEPGDTPYRRFQSSGGFVKGTNEDGSRDGTLRCPNDGTIVWTNQAGKKANT</sequence>
<evidence type="ECO:0000313" key="3">
    <source>
        <dbReference type="Proteomes" id="UP000184144"/>
    </source>
</evidence>
<evidence type="ECO:0000313" key="2">
    <source>
        <dbReference type="EMBL" id="SHF13312.1"/>
    </source>
</evidence>
<keyword evidence="3" id="KW-1185">Reference proteome</keyword>
<dbReference type="AlphaFoldDB" id="A0A1M4Z6A1"/>
<dbReference type="EMBL" id="FQUV01000004">
    <property type="protein sequence ID" value="SHF13312.1"/>
    <property type="molecule type" value="Genomic_DNA"/>
</dbReference>
<dbReference type="STRING" id="1486859.SAMN05444273_10451"/>
<dbReference type="Proteomes" id="UP000184144">
    <property type="component" value="Unassembled WGS sequence"/>
</dbReference>
<evidence type="ECO:0000256" key="1">
    <source>
        <dbReference type="SAM" id="MobiDB-lite"/>
    </source>
</evidence>
<accession>A0A1M4Z6A1</accession>
<name>A0A1M4Z6A1_9RHOB</name>
<proteinExistence type="predicted"/>
<protein>
    <submittedName>
        <fullName evidence="2">Uncharacterized protein</fullName>
    </submittedName>
</protein>
<feature type="region of interest" description="Disordered" evidence="1">
    <location>
        <begin position="27"/>
        <end position="66"/>
    </location>
</feature>
<organism evidence="2 3">
    <name type="scientific">Litoreibacter ascidiaceicola</name>
    <dbReference type="NCBI Taxonomy" id="1486859"/>
    <lineage>
        <taxon>Bacteria</taxon>
        <taxon>Pseudomonadati</taxon>
        <taxon>Pseudomonadota</taxon>
        <taxon>Alphaproteobacteria</taxon>
        <taxon>Rhodobacterales</taxon>
        <taxon>Roseobacteraceae</taxon>
        <taxon>Litoreibacter</taxon>
    </lineage>
</organism>
<gene>
    <name evidence="2" type="ORF">SAMN05444273_10451</name>
</gene>
<dbReference type="OrthoDB" id="7869159at2"/>
<dbReference type="RefSeq" id="WP_073143080.1">
    <property type="nucleotide sequence ID" value="NZ_FQUV01000004.1"/>
</dbReference>
<feature type="compositionally biased region" description="Basic and acidic residues" evidence="1">
    <location>
        <begin position="50"/>
        <end position="59"/>
    </location>
</feature>